<dbReference type="InterPro" id="IPR010684">
    <property type="entry name" value="RNA_pol_II_trans_fac_SIII_A"/>
</dbReference>
<evidence type="ECO:0000313" key="2">
    <source>
        <dbReference type="EMBL" id="CAB3400009.1"/>
    </source>
</evidence>
<dbReference type="GO" id="GO:0070449">
    <property type="term" value="C:elongin complex"/>
    <property type="evidence" value="ECO:0007669"/>
    <property type="project" value="InterPro"/>
</dbReference>
<feature type="region of interest" description="Disordered" evidence="1">
    <location>
        <begin position="401"/>
        <end position="456"/>
    </location>
</feature>
<sequence length="473" mass="54654">MVDANIYKKELARLEENLNNNVEVEKTFREILAMKPCHEWLKKYHIKELSSRYLLDRNVGTLAREVKDMVKEQRKLKKEKKREAKRAEAEAASRHSPSPLHRSPSPLIKKHNEPLVEQKRKRSQDAEDVIPKKKGAEKKSNFAPKLKSSLEMRMEEVDIFAEHDALKKKYELEQEAKKQRRRDERAARLNASTYESLGYDNSLPSSSTATHIVKLTQTPKGLKPKIATFNDEDMFKPRKDVRKVFAGRKKNTNVEVLSLLKLSQNILINHPNQLMKPIRKTPFEVLEPALKRASHEELKLFVRINHKYEENVEELFKSEVAREFPTKTVLPKSFKSWATFYDHLVVDKAKSEQHRLERLTEKISDKAKQMDTGRRTQLIAEAHTPRNVRQRQARYGLAHSMAPTPSASELSQARKAVGNGDRSKLAAMPSAVVNKNSRVGARSGRAQPKPSTDPEQGYLMKRALKWMKLMRHK</sequence>
<feature type="compositionally biased region" description="Low complexity" evidence="1">
    <location>
        <begin position="94"/>
        <end position="107"/>
    </location>
</feature>
<proteinExistence type="predicted"/>
<dbReference type="PANTHER" id="PTHR15141:SF76">
    <property type="entry name" value="TRANSCRIPTION ELONGATION FACTOR B POLYPEPTIDE 3"/>
    <property type="match status" value="1"/>
</dbReference>
<dbReference type="OrthoDB" id="21513at2759"/>
<dbReference type="Gene3D" id="6.10.250.3180">
    <property type="match status" value="1"/>
</dbReference>
<keyword evidence="3" id="KW-1185">Reference proteome</keyword>
<feature type="compositionally biased region" description="Basic and acidic residues" evidence="1">
    <location>
        <begin position="81"/>
        <end position="93"/>
    </location>
</feature>
<dbReference type="AlphaFoldDB" id="A0A8S1EDA4"/>
<dbReference type="GO" id="GO:0006368">
    <property type="term" value="P:transcription elongation by RNA polymerase II"/>
    <property type="evidence" value="ECO:0007669"/>
    <property type="project" value="InterPro"/>
</dbReference>
<organism evidence="2 3">
    <name type="scientific">Caenorhabditis bovis</name>
    <dbReference type="NCBI Taxonomy" id="2654633"/>
    <lineage>
        <taxon>Eukaryota</taxon>
        <taxon>Metazoa</taxon>
        <taxon>Ecdysozoa</taxon>
        <taxon>Nematoda</taxon>
        <taxon>Chromadorea</taxon>
        <taxon>Rhabditida</taxon>
        <taxon>Rhabditina</taxon>
        <taxon>Rhabditomorpha</taxon>
        <taxon>Rhabditoidea</taxon>
        <taxon>Rhabditidae</taxon>
        <taxon>Peloderinae</taxon>
        <taxon>Caenorhabditis</taxon>
    </lineage>
</organism>
<feature type="compositionally biased region" description="Basic and acidic residues" evidence="1">
    <location>
        <begin position="110"/>
        <end position="131"/>
    </location>
</feature>
<reference evidence="2 3" key="1">
    <citation type="submission" date="2020-04" db="EMBL/GenBank/DDBJ databases">
        <authorList>
            <person name="Laetsch R D."/>
            <person name="Stevens L."/>
            <person name="Kumar S."/>
            <person name="Blaxter L. M."/>
        </authorList>
    </citation>
    <scope>NUCLEOTIDE SEQUENCE [LARGE SCALE GENOMIC DNA]</scope>
</reference>
<dbReference type="PANTHER" id="PTHR15141">
    <property type="entry name" value="TRANSCRIPTION ELONGATION FACTOR B POLYPEPTIDE 3"/>
    <property type="match status" value="1"/>
</dbReference>
<feature type="region of interest" description="Disordered" evidence="1">
    <location>
        <begin position="72"/>
        <end position="144"/>
    </location>
</feature>
<dbReference type="EMBL" id="CADEPM010000002">
    <property type="protein sequence ID" value="CAB3400009.1"/>
    <property type="molecule type" value="Genomic_DNA"/>
</dbReference>
<accession>A0A8S1EDA4</accession>
<gene>
    <name evidence="2" type="ORF">CBOVIS_LOCUS3033</name>
</gene>
<comment type="caution">
    <text evidence="2">The sequence shown here is derived from an EMBL/GenBank/DDBJ whole genome shotgun (WGS) entry which is preliminary data.</text>
</comment>
<dbReference type="Pfam" id="PF06881">
    <property type="entry name" value="Elongin_A"/>
    <property type="match status" value="1"/>
</dbReference>
<dbReference type="InterPro" id="IPR051870">
    <property type="entry name" value="Elongin-A_domain"/>
</dbReference>
<evidence type="ECO:0000313" key="3">
    <source>
        <dbReference type="Proteomes" id="UP000494206"/>
    </source>
</evidence>
<dbReference type="Proteomes" id="UP000494206">
    <property type="component" value="Unassembled WGS sequence"/>
</dbReference>
<name>A0A8S1EDA4_9PELO</name>
<evidence type="ECO:0000256" key="1">
    <source>
        <dbReference type="SAM" id="MobiDB-lite"/>
    </source>
</evidence>
<protein>
    <submittedName>
        <fullName evidence="2">Uncharacterized protein</fullName>
    </submittedName>
</protein>